<evidence type="ECO:0000256" key="5">
    <source>
        <dbReference type="ARBA" id="ARBA00022729"/>
    </source>
</evidence>
<feature type="signal peptide" evidence="11">
    <location>
        <begin position="1"/>
        <end position="23"/>
    </location>
</feature>
<protein>
    <submittedName>
        <fullName evidence="14">S8 family serine peptidase</fullName>
    </submittedName>
</protein>
<feature type="domain" description="PA" evidence="13">
    <location>
        <begin position="396"/>
        <end position="482"/>
    </location>
</feature>
<dbReference type="PRINTS" id="PR00723">
    <property type="entry name" value="SUBTILISIN"/>
</dbReference>
<feature type="domain" description="Peptidase S8/S53" evidence="12">
    <location>
        <begin position="171"/>
        <end position="588"/>
    </location>
</feature>
<dbReference type="Gene3D" id="3.40.50.200">
    <property type="entry name" value="Peptidase S8/S53 domain"/>
    <property type="match status" value="1"/>
</dbReference>
<evidence type="ECO:0000256" key="6">
    <source>
        <dbReference type="ARBA" id="ARBA00022801"/>
    </source>
</evidence>
<evidence type="ECO:0000256" key="7">
    <source>
        <dbReference type="ARBA" id="ARBA00022825"/>
    </source>
</evidence>
<evidence type="ECO:0000256" key="8">
    <source>
        <dbReference type="PROSITE-ProRule" id="PRU01240"/>
    </source>
</evidence>
<keyword evidence="15" id="KW-1185">Reference proteome</keyword>
<evidence type="ECO:0000256" key="9">
    <source>
        <dbReference type="RuleBase" id="RU003355"/>
    </source>
</evidence>
<name>A0ABN1EGE5_9GAMM</name>
<reference evidence="14 15" key="1">
    <citation type="journal article" date="2019" name="Int. J. Syst. Evol. Microbiol.">
        <title>The Global Catalogue of Microorganisms (GCM) 10K type strain sequencing project: providing services to taxonomists for standard genome sequencing and annotation.</title>
        <authorList>
            <consortium name="The Broad Institute Genomics Platform"/>
            <consortium name="The Broad Institute Genome Sequencing Center for Infectious Disease"/>
            <person name="Wu L."/>
            <person name="Ma J."/>
        </authorList>
    </citation>
    <scope>NUCLEOTIDE SEQUENCE [LARGE SCALE GENOMIC DNA]</scope>
    <source>
        <strain evidence="14 15">JCM 14331</strain>
    </source>
</reference>
<dbReference type="SUPFAM" id="SSF52025">
    <property type="entry name" value="PA domain"/>
    <property type="match status" value="1"/>
</dbReference>
<evidence type="ECO:0000313" key="14">
    <source>
        <dbReference type="EMBL" id="GAA0566136.1"/>
    </source>
</evidence>
<gene>
    <name evidence="14" type="ORF">GCM10009098_37880</name>
</gene>
<dbReference type="PROSITE" id="PS51892">
    <property type="entry name" value="SUBTILASE"/>
    <property type="match status" value="1"/>
</dbReference>
<dbReference type="PANTHER" id="PTHR43806">
    <property type="entry name" value="PEPTIDASE S8"/>
    <property type="match status" value="1"/>
</dbReference>
<sequence>MKQINKSLVAMAVTMAVAGTASAATIDQFRMGAKTTVYGGERKATLQQADKELKQPSAYLVQLNAQPTSYALSGNQYDRQRAQQLSQNIAEVQQQVASQLQQLDKDAEVLTTTKYLAASIVVQASDKALASLRKNPAVKQILPVYDSKPLVAASQEYIKATPLVQSGVATGAGIKVAILDTGIDYTHAALGGAGTEEAYAEAFANQSGAVSWPQGSVVGGYDFVADDPNPIDDVAQGHGTSVANSVNGIAPDVSFYGYRVCAPAPVNCTGVAQINALEAAMDPNGDGDLSDRVDVINMSLGGDFGSTDTSGGTQLLIQRAVELGVNMVISAGNDGPNPFIVGGPSTTPNALSVGAMTHPTAETAHITANTVAGEAVEMIAAGFNPVTVFSFTSAEHELVYVAENGLACDAFADDIDLTGKTVLIDRGACNFTQKVLNAQAKGAVFVIIANNAANAGPVSAGGSAPGITIPAVGISLEQGARIKALLAEGSAVTYSVKAESFATPGSISDFTSRGPAMDGLLKPEITAPGTAIMVADVGTGTGLAPATGTSFSGPITAGAVSLLRQARPELNAFEAKALLMNTANLNVTAEPKALNANAELAPISAMGAGLVDVQKAVNSPALAWVYDSKFDTKQAALSYGLQTLTEKAQFNKTVSLKNFSDEARTYSLSVQQRFANDSATGALSWELPESVTVGAGQTVQFNVALTVDPAKLHDWQLNNGSDVNEKNDLLTVVEYDGAVLFNDSATGEDIDLHLVYHILPKANADLKIRSDITEEGIQYIVRNDGAVSAQPFAAQLVATSAKDAVPQDLRAATLDVIPVEYCSSGYLLAPSFTLDKPLSHTLQANFAFLLDVDNDENFEYEVMSLLLSRLSDDYPTGYVGSFAVPFGTLSGMAGDAYHVSGQRNVTLTACFEDVGLTAADIGKDISVAYLSFNDGYNLGFASGSIDYDDLIYTSAKLTLSPDVALTDATGEAVTELAPGQSAVLNWNTNSGFVLLSDVGDGIAVADLNAADKAPVVTAGQVFSVDENSADGTIIGKVDAEVDFSSPVSEFVFAGSNSNAVTVASNGDIMVSNSALLNYDAGLTQIQLEVIALDTAGNVSAPEQVIVNVNNLADENPLVSVTLTKAKVDVGAASGTSLGNVAVNVTEAGATVNSLTANNSLFTVVNNQLVLARTPTKSDAKTHSVVITATDSAGMTGTATVSVTVNKPSSGSFGWFSLLALPLLLLRRKRG</sequence>
<keyword evidence="2" id="KW-0134">Cell wall</keyword>
<evidence type="ECO:0000256" key="10">
    <source>
        <dbReference type="SAM" id="Coils"/>
    </source>
</evidence>
<dbReference type="InterPro" id="IPR015500">
    <property type="entry name" value="Peptidase_S8_subtilisin-rel"/>
</dbReference>
<accession>A0ABN1EGE5</accession>
<feature type="chain" id="PRO_5045590741" evidence="11">
    <location>
        <begin position="24"/>
        <end position="1230"/>
    </location>
</feature>
<dbReference type="Pfam" id="PF00082">
    <property type="entry name" value="Peptidase_S8"/>
    <property type="match status" value="1"/>
</dbReference>
<evidence type="ECO:0000256" key="3">
    <source>
        <dbReference type="ARBA" id="ARBA00022525"/>
    </source>
</evidence>
<dbReference type="RefSeq" id="WP_226768300.1">
    <property type="nucleotide sequence ID" value="NZ_BAAAEO010000008.1"/>
</dbReference>
<proteinExistence type="inferred from homology"/>
<feature type="active site" description="Charge relay system" evidence="8">
    <location>
        <position position="180"/>
    </location>
</feature>
<dbReference type="CDD" id="cd04818">
    <property type="entry name" value="PA_subtilisin_1"/>
    <property type="match status" value="1"/>
</dbReference>
<evidence type="ECO:0000259" key="13">
    <source>
        <dbReference type="Pfam" id="PF02225"/>
    </source>
</evidence>
<dbReference type="SUPFAM" id="SSF52743">
    <property type="entry name" value="Subtilisin-like"/>
    <property type="match status" value="1"/>
</dbReference>
<feature type="coiled-coil region" evidence="10">
    <location>
        <begin position="75"/>
        <end position="102"/>
    </location>
</feature>
<dbReference type="Pfam" id="PF02225">
    <property type="entry name" value="PA"/>
    <property type="match status" value="1"/>
</dbReference>
<dbReference type="InterPro" id="IPR023828">
    <property type="entry name" value="Peptidase_S8_Ser-AS"/>
</dbReference>
<dbReference type="InterPro" id="IPR003137">
    <property type="entry name" value="PA_domain"/>
</dbReference>
<dbReference type="InterPro" id="IPR000209">
    <property type="entry name" value="Peptidase_S8/S53_dom"/>
</dbReference>
<evidence type="ECO:0000256" key="2">
    <source>
        <dbReference type="ARBA" id="ARBA00022512"/>
    </source>
</evidence>
<organism evidence="14 15">
    <name type="scientific">Rheinheimera aquimaris</name>
    <dbReference type="NCBI Taxonomy" id="412437"/>
    <lineage>
        <taxon>Bacteria</taxon>
        <taxon>Pseudomonadati</taxon>
        <taxon>Pseudomonadota</taxon>
        <taxon>Gammaproteobacteria</taxon>
        <taxon>Chromatiales</taxon>
        <taxon>Chromatiaceae</taxon>
        <taxon>Rheinheimera</taxon>
    </lineage>
</organism>
<feature type="active site" description="Charge relay system" evidence="8">
    <location>
        <position position="238"/>
    </location>
</feature>
<dbReference type="PROSITE" id="PS00138">
    <property type="entry name" value="SUBTILASE_SER"/>
    <property type="match status" value="1"/>
</dbReference>
<dbReference type="Proteomes" id="UP001501169">
    <property type="component" value="Unassembled WGS sequence"/>
</dbReference>
<dbReference type="InterPro" id="IPR020008">
    <property type="entry name" value="GlyGly_CTERM"/>
</dbReference>
<dbReference type="InterPro" id="IPR023827">
    <property type="entry name" value="Peptidase_S8_Asp-AS"/>
</dbReference>
<dbReference type="PROSITE" id="PS00136">
    <property type="entry name" value="SUBTILASE_ASP"/>
    <property type="match status" value="1"/>
</dbReference>
<evidence type="ECO:0000256" key="1">
    <source>
        <dbReference type="ARBA" id="ARBA00011073"/>
    </source>
</evidence>
<comment type="caution">
    <text evidence="14">The sequence shown here is derived from an EMBL/GenBank/DDBJ whole genome shotgun (WGS) entry which is preliminary data.</text>
</comment>
<feature type="active site" description="Charge relay system" evidence="8">
    <location>
        <position position="550"/>
    </location>
</feature>
<keyword evidence="7 8" id="KW-0720">Serine protease</keyword>
<dbReference type="InterPro" id="IPR050131">
    <property type="entry name" value="Peptidase_S8_subtilisin-like"/>
</dbReference>
<dbReference type="InterPro" id="IPR036852">
    <property type="entry name" value="Peptidase_S8/S53_dom_sf"/>
</dbReference>
<dbReference type="PANTHER" id="PTHR43806:SF11">
    <property type="entry name" value="CEREVISIN-RELATED"/>
    <property type="match status" value="1"/>
</dbReference>
<keyword evidence="10" id="KW-0175">Coiled coil</keyword>
<keyword evidence="5 11" id="KW-0732">Signal</keyword>
<dbReference type="EMBL" id="BAAAEO010000008">
    <property type="protein sequence ID" value="GAA0566136.1"/>
    <property type="molecule type" value="Genomic_DNA"/>
</dbReference>
<evidence type="ECO:0000313" key="15">
    <source>
        <dbReference type="Proteomes" id="UP001501169"/>
    </source>
</evidence>
<dbReference type="Gene3D" id="3.50.30.30">
    <property type="match status" value="1"/>
</dbReference>
<evidence type="ECO:0000256" key="4">
    <source>
        <dbReference type="ARBA" id="ARBA00022670"/>
    </source>
</evidence>
<evidence type="ECO:0000259" key="12">
    <source>
        <dbReference type="Pfam" id="PF00082"/>
    </source>
</evidence>
<dbReference type="InterPro" id="IPR046450">
    <property type="entry name" value="PA_dom_sf"/>
</dbReference>
<evidence type="ECO:0000256" key="11">
    <source>
        <dbReference type="SAM" id="SignalP"/>
    </source>
</evidence>
<keyword evidence="3" id="KW-0964">Secreted</keyword>
<dbReference type="NCBIfam" id="TIGR03501">
    <property type="entry name" value="GlyGly_CTERM"/>
    <property type="match status" value="1"/>
</dbReference>
<comment type="similarity">
    <text evidence="1 8 9">Belongs to the peptidase S8 family.</text>
</comment>
<keyword evidence="6 8" id="KW-0378">Hydrolase</keyword>
<keyword evidence="4 8" id="KW-0645">Protease</keyword>